<evidence type="ECO:0000256" key="1">
    <source>
        <dbReference type="SAM" id="Phobius"/>
    </source>
</evidence>
<name>A0A2C9DYK6_UREP2</name>
<feature type="transmembrane region" description="Helical" evidence="1">
    <location>
        <begin position="12"/>
        <end position="34"/>
    </location>
</feature>
<accession>A0A2C9DYK6</accession>
<feature type="transmembrane region" description="Helical" evidence="1">
    <location>
        <begin position="82"/>
        <end position="103"/>
    </location>
</feature>
<keyword evidence="1" id="KW-0472">Membrane</keyword>
<keyword evidence="1" id="KW-1133">Transmembrane helix</keyword>
<dbReference type="SMR" id="A0A2C9DYK6"/>
<keyword evidence="1" id="KW-0812">Transmembrane</keyword>
<gene>
    <name evidence="2" type="ordered locus">UPA3_0173</name>
</gene>
<protein>
    <submittedName>
        <fullName evidence="2">Uncharacterized protein</fullName>
    </submittedName>
</protein>
<evidence type="ECO:0000313" key="2">
    <source>
        <dbReference type="EMBL" id="ACA32978.1"/>
    </source>
</evidence>
<dbReference type="AlphaFoldDB" id="A0A2C9DYK6"/>
<dbReference type="GeneID" id="29672694"/>
<reference evidence="2 3" key="1">
    <citation type="submission" date="2008-02" db="EMBL/GenBank/DDBJ databases">
        <title>Genome sequence of Ureaplasma parvum serovar 3.</title>
        <authorList>
            <person name="Methe B.A."/>
            <person name="Glass J."/>
            <person name="Waites K."/>
            <person name="Shrivastava S."/>
        </authorList>
    </citation>
    <scope>NUCLEOTIDE SEQUENCE [LARGE SCALE GENOMIC DNA]</scope>
    <source>
        <strain evidence="3">ATCC 27815 / 27 / NCTC 11736</strain>
    </source>
</reference>
<dbReference type="RefSeq" id="WP_004026528.1">
    <property type="nucleotide sequence ID" value="NC_010503.1"/>
</dbReference>
<dbReference type="EMBL" id="CP000942">
    <property type="protein sequence ID" value="ACA32978.1"/>
    <property type="molecule type" value="Genomic_DNA"/>
</dbReference>
<dbReference type="HOGENOM" id="CLU_2025743_0_0_14"/>
<dbReference type="Proteomes" id="UP000002162">
    <property type="component" value="Chromosome"/>
</dbReference>
<proteinExistence type="predicted"/>
<sequence>MNKIIKFHNERIKWLWILTAILAISFFVICFNNVKWIYTENTAKYELLTSSLEKIVKFYSFSLVDKPFARGVPNSIDVFSRAIIGVAFGLGFVGTMLIDYFIISKVAYIVKQKIKQSKKVGM</sequence>
<evidence type="ECO:0000313" key="3">
    <source>
        <dbReference type="Proteomes" id="UP000002162"/>
    </source>
</evidence>
<dbReference type="KEGG" id="upa:UPA3_0173"/>
<organism evidence="2 3">
    <name type="scientific">Ureaplasma parvum serovar 3 (strain ATCC 27815 / 27 / NCTC 11736)</name>
    <dbReference type="NCBI Taxonomy" id="505682"/>
    <lineage>
        <taxon>Bacteria</taxon>
        <taxon>Bacillati</taxon>
        <taxon>Mycoplasmatota</taxon>
        <taxon>Mycoplasmoidales</taxon>
        <taxon>Mycoplasmoidaceae</taxon>
        <taxon>Ureaplasma</taxon>
    </lineage>
</organism>